<dbReference type="PANTHER" id="PTHR11482:SF6">
    <property type="entry name" value="ORNITHINE DECARBOXYLASE 1-RELATED"/>
    <property type="match status" value="1"/>
</dbReference>
<organism evidence="11 12">
    <name type="scientific">Magnetospirillum sulfuroxidans</name>
    <dbReference type="NCBI Taxonomy" id="611300"/>
    <lineage>
        <taxon>Bacteria</taxon>
        <taxon>Pseudomonadati</taxon>
        <taxon>Pseudomonadota</taxon>
        <taxon>Alphaproteobacteria</taxon>
        <taxon>Rhodospirillales</taxon>
        <taxon>Rhodospirillaceae</taxon>
        <taxon>Magnetospirillum</taxon>
    </lineage>
</organism>
<sequence length="409" mass="43765">MSHIRSRFTIAPLRRSLQSHHSVFVDDVVRARRPDVPMHCLRPATLRAAARTFVAGFPGTTLYAVKCNPDAAVLRALWDGGVRHFDCASAGEVALVRRTLPRAQIHFMHPIKARGAIREAWERHDVRDFVVDSAAELSKIIEETRHRPGRLGIVVRLALPKGGARYDLSGKFGASVDEAIGLLRMAAACAGRIGLSFHVGSQCADPSAWSRALALTADVLAGFGQPVDIIDVGGGFPVSYPDITPPPLTAFFAAIATGFARLGLPATTQLWCEPGRALVAPGQSLVVRIDGRRGDHLFINDGIYGSLSDAGIPAFRFPCRLIRADGTSIAADQPFVFFGPTCDSADRMDGPFVLPADAQEGDWIEIGQLGAYGASLRTGFNGFDQSLTVEVDDSPMLSTPGFGPMAIAA</sequence>
<dbReference type="InterPro" id="IPR000183">
    <property type="entry name" value="Orn/DAP/Arg_de-COase"/>
</dbReference>
<keyword evidence="3" id="KW-0663">Pyridoxal phosphate</keyword>
<dbReference type="CDD" id="cd00622">
    <property type="entry name" value="PLPDE_III_ODC"/>
    <property type="match status" value="1"/>
</dbReference>
<evidence type="ECO:0000256" key="3">
    <source>
        <dbReference type="ARBA" id="ARBA00022898"/>
    </source>
</evidence>
<dbReference type="InterPro" id="IPR022643">
    <property type="entry name" value="De-COase2_C"/>
</dbReference>
<evidence type="ECO:0000259" key="10">
    <source>
        <dbReference type="Pfam" id="PF02784"/>
    </source>
</evidence>
<dbReference type="Gene3D" id="3.20.20.10">
    <property type="entry name" value="Alanine racemase"/>
    <property type="match status" value="1"/>
</dbReference>
<dbReference type="SUPFAM" id="SSF51419">
    <property type="entry name" value="PLP-binding barrel"/>
    <property type="match status" value="1"/>
</dbReference>
<dbReference type="InterPro" id="IPR022653">
    <property type="entry name" value="De-COase2_pyr-phos_BS"/>
</dbReference>
<dbReference type="Pfam" id="PF00278">
    <property type="entry name" value="Orn_DAP_Arg_deC"/>
    <property type="match status" value="1"/>
</dbReference>
<comment type="caution">
    <text evidence="11">The sequence shown here is derived from an EMBL/GenBank/DDBJ whole genome shotgun (WGS) entry which is preliminary data.</text>
</comment>
<dbReference type="RefSeq" id="WP_211547653.1">
    <property type="nucleotide sequence ID" value="NZ_JAGTUF010000005.1"/>
</dbReference>
<gene>
    <name evidence="11" type="ORF">KEC16_08055</name>
</gene>
<feature type="domain" description="Orn/DAP/Arg decarboxylase 2 N-terminal" evidence="10">
    <location>
        <begin position="49"/>
        <end position="280"/>
    </location>
</feature>
<evidence type="ECO:0000313" key="11">
    <source>
        <dbReference type="EMBL" id="MBR9971665.1"/>
    </source>
</evidence>
<proteinExistence type="inferred from homology"/>
<dbReference type="SUPFAM" id="SSF50621">
    <property type="entry name" value="Alanine racemase C-terminal domain-like"/>
    <property type="match status" value="1"/>
</dbReference>
<keyword evidence="12" id="KW-1185">Reference proteome</keyword>
<protein>
    <recommendedName>
        <fullName evidence="6">ornithine decarboxylase</fullName>
        <ecNumber evidence="6">4.1.1.17</ecNumber>
    </recommendedName>
</protein>
<evidence type="ECO:0000256" key="6">
    <source>
        <dbReference type="ARBA" id="ARBA00034138"/>
    </source>
</evidence>
<accession>A0ABS5IB60</accession>
<comment type="pathway">
    <text evidence="5">Amine and polyamine biosynthesis; putrescine biosynthesis via L-ornithine pathway; putrescine from L-ornithine: step 1/1.</text>
</comment>
<name>A0ABS5IB60_9PROT</name>
<evidence type="ECO:0000256" key="2">
    <source>
        <dbReference type="ARBA" id="ARBA00008872"/>
    </source>
</evidence>
<dbReference type="Proteomes" id="UP000680714">
    <property type="component" value="Unassembled WGS sequence"/>
</dbReference>
<evidence type="ECO:0000313" key="12">
    <source>
        <dbReference type="Proteomes" id="UP000680714"/>
    </source>
</evidence>
<dbReference type="EC" id="4.1.1.17" evidence="6"/>
<comment type="cofactor">
    <cofactor evidence="1">
        <name>pyridoxal 5'-phosphate</name>
        <dbReference type="ChEBI" id="CHEBI:597326"/>
    </cofactor>
</comment>
<dbReference type="PANTHER" id="PTHR11482">
    <property type="entry name" value="ARGININE/DIAMINOPIMELATE/ORNITHINE DECARBOXYLASE"/>
    <property type="match status" value="1"/>
</dbReference>
<evidence type="ECO:0000256" key="8">
    <source>
        <dbReference type="RuleBase" id="RU003737"/>
    </source>
</evidence>
<dbReference type="PRINTS" id="PR01179">
    <property type="entry name" value="ODADCRBXLASE"/>
</dbReference>
<reference evidence="11 12" key="1">
    <citation type="submission" date="2021-04" db="EMBL/GenBank/DDBJ databases">
        <title>Magnetospirillum sulfuroxidans sp. nov., a facultative chemolithoautotrophic sulfur-oxidizing alphaproteobacterium isolated from freshwater sediment and proposals for Paramagetospirillum gen. nov., and Magnetospirillaceae fam. nov.</title>
        <authorList>
            <person name="Koziaeva V."/>
            <person name="Geelhoed J.S."/>
            <person name="Sorokin D.Y."/>
            <person name="Grouzdev D.S."/>
        </authorList>
    </citation>
    <scope>NUCLEOTIDE SEQUENCE [LARGE SCALE GENOMIC DNA]</scope>
    <source>
        <strain evidence="11 12">J10</strain>
    </source>
</reference>
<dbReference type="InterPro" id="IPR022644">
    <property type="entry name" value="De-COase2_N"/>
</dbReference>
<evidence type="ECO:0000256" key="4">
    <source>
        <dbReference type="ARBA" id="ARBA00023239"/>
    </source>
</evidence>
<keyword evidence="4" id="KW-0456">Lyase</keyword>
<dbReference type="PRINTS" id="PR01182">
    <property type="entry name" value="ORNDCRBXLASE"/>
</dbReference>
<feature type="domain" description="Orn/DAP/Arg decarboxylase 2 C-terminal" evidence="9">
    <location>
        <begin position="287"/>
        <end position="370"/>
    </location>
</feature>
<dbReference type="InterPro" id="IPR009006">
    <property type="entry name" value="Ala_racemase/Decarboxylase_C"/>
</dbReference>
<evidence type="ECO:0000256" key="7">
    <source>
        <dbReference type="ARBA" id="ARBA00049127"/>
    </source>
</evidence>
<dbReference type="Pfam" id="PF02784">
    <property type="entry name" value="Orn_Arg_deC_N"/>
    <property type="match status" value="1"/>
</dbReference>
<dbReference type="EMBL" id="JAGTUF010000005">
    <property type="protein sequence ID" value="MBR9971665.1"/>
    <property type="molecule type" value="Genomic_DNA"/>
</dbReference>
<evidence type="ECO:0000256" key="1">
    <source>
        <dbReference type="ARBA" id="ARBA00001933"/>
    </source>
</evidence>
<comment type="similarity">
    <text evidence="2 8">Belongs to the Orn/Lys/Arg decarboxylase class-II family.</text>
</comment>
<dbReference type="InterPro" id="IPR002433">
    <property type="entry name" value="Orn_de-COase"/>
</dbReference>
<dbReference type="InterPro" id="IPR029066">
    <property type="entry name" value="PLP-binding_barrel"/>
</dbReference>
<evidence type="ECO:0000256" key="5">
    <source>
        <dbReference type="ARBA" id="ARBA00034115"/>
    </source>
</evidence>
<dbReference type="PROSITE" id="PS00878">
    <property type="entry name" value="ODR_DC_2_1"/>
    <property type="match status" value="1"/>
</dbReference>
<evidence type="ECO:0000259" key="9">
    <source>
        <dbReference type="Pfam" id="PF00278"/>
    </source>
</evidence>
<dbReference type="Gene3D" id="2.40.37.10">
    <property type="entry name" value="Lyase, Ornithine Decarboxylase, Chain A, domain 1"/>
    <property type="match status" value="1"/>
</dbReference>
<comment type="catalytic activity">
    <reaction evidence="7">
        <text>L-ornithine + H(+) = putrescine + CO2</text>
        <dbReference type="Rhea" id="RHEA:22964"/>
        <dbReference type="ChEBI" id="CHEBI:15378"/>
        <dbReference type="ChEBI" id="CHEBI:16526"/>
        <dbReference type="ChEBI" id="CHEBI:46911"/>
        <dbReference type="ChEBI" id="CHEBI:326268"/>
        <dbReference type="EC" id="4.1.1.17"/>
    </reaction>
</comment>